<dbReference type="STRING" id="526227.Mesil_2555"/>
<evidence type="ECO:0000313" key="3">
    <source>
        <dbReference type="Proteomes" id="UP000001916"/>
    </source>
</evidence>
<keyword evidence="3" id="KW-1185">Reference proteome</keyword>
<reference evidence="2 3" key="1">
    <citation type="journal article" date="2010" name="Stand. Genomic Sci.">
        <title>Complete genome sequence of Meiothermus silvanus type strain (VI-R2).</title>
        <authorList>
            <person name="Sikorski J."/>
            <person name="Tindall B.J."/>
            <person name="Lowry S."/>
            <person name="Lucas S."/>
            <person name="Nolan M."/>
            <person name="Copeland A."/>
            <person name="Glavina Del Rio T."/>
            <person name="Tice H."/>
            <person name="Cheng J.F."/>
            <person name="Han C."/>
            <person name="Pitluck S."/>
            <person name="Liolios K."/>
            <person name="Ivanova N."/>
            <person name="Mavromatis K."/>
            <person name="Mikhailova N."/>
            <person name="Pati A."/>
            <person name="Goodwin L."/>
            <person name="Chen A."/>
            <person name="Palaniappan K."/>
            <person name="Land M."/>
            <person name="Hauser L."/>
            <person name="Chang Y.J."/>
            <person name="Jeffries C.D."/>
            <person name="Rohde M."/>
            <person name="Goker M."/>
            <person name="Woyke T."/>
            <person name="Bristow J."/>
            <person name="Eisen J.A."/>
            <person name="Markowitz V."/>
            <person name="Hugenholtz P."/>
            <person name="Kyrpides N.C."/>
            <person name="Klenk H.P."/>
            <person name="Lapidus A."/>
        </authorList>
    </citation>
    <scope>NUCLEOTIDE SEQUENCE [LARGE SCALE GENOMIC DNA]</scope>
    <source>
        <strain evidence="3">ATCC 700542 / DSM 9946 / VI-R2</strain>
    </source>
</reference>
<feature type="transmembrane region" description="Helical" evidence="1">
    <location>
        <begin position="40"/>
        <end position="64"/>
    </location>
</feature>
<evidence type="ECO:0000256" key="1">
    <source>
        <dbReference type="SAM" id="Phobius"/>
    </source>
</evidence>
<protein>
    <recommendedName>
        <fullName evidence="4">Lipopolysaccharide assembly protein A domain-containing protein</fullName>
    </recommendedName>
</protein>
<dbReference type="RefSeq" id="WP_013158946.1">
    <property type="nucleotide sequence ID" value="NC_014212.1"/>
</dbReference>
<keyword evidence="1" id="KW-1133">Transmembrane helix</keyword>
<dbReference type="HOGENOM" id="CLU_177871_0_0_0"/>
<sequence>MKILNWLAMVLTLGVIGMSYGLYRLEPTLLIGTPWGSVHVAYLLAGEFAAGIGVMGLFLLASWWEFQRTARRRAGELRKLRSEIEALRRAHPEEVVRIPDRPEVQ</sequence>
<keyword evidence="1" id="KW-0472">Membrane</keyword>
<dbReference type="Proteomes" id="UP000001916">
    <property type="component" value="Chromosome"/>
</dbReference>
<dbReference type="KEGG" id="msv:Mesil_2555"/>
<name>D7BB31_ALLS1</name>
<organism evidence="2 3">
    <name type="scientific">Allomeiothermus silvanus (strain ATCC 700542 / DSM 9946 / NBRC 106475 / NCIMB 13440 / VI-R2)</name>
    <name type="common">Thermus silvanus</name>
    <dbReference type="NCBI Taxonomy" id="526227"/>
    <lineage>
        <taxon>Bacteria</taxon>
        <taxon>Thermotogati</taxon>
        <taxon>Deinococcota</taxon>
        <taxon>Deinococci</taxon>
        <taxon>Thermales</taxon>
        <taxon>Thermaceae</taxon>
        <taxon>Allomeiothermus</taxon>
    </lineage>
</organism>
<gene>
    <name evidence="2" type="ordered locus">Mesil_2555</name>
</gene>
<keyword evidence="1" id="KW-0812">Transmembrane</keyword>
<proteinExistence type="predicted"/>
<evidence type="ECO:0000313" key="2">
    <source>
        <dbReference type="EMBL" id="ADH64405.1"/>
    </source>
</evidence>
<evidence type="ECO:0008006" key="4">
    <source>
        <dbReference type="Google" id="ProtNLM"/>
    </source>
</evidence>
<accession>D7BB31</accession>
<dbReference type="OrthoDB" id="27419at2"/>
<dbReference type="AlphaFoldDB" id="D7BB31"/>
<dbReference type="eggNOG" id="ENOG502ZK0Z">
    <property type="taxonomic scope" value="Bacteria"/>
</dbReference>
<dbReference type="EMBL" id="CP002042">
    <property type="protein sequence ID" value="ADH64405.1"/>
    <property type="molecule type" value="Genomic_DNA"/>
</dbReference>